<evidence type="ECO:0000313" key="1">
    <source>
        <dbReference type="EMBL" id="CAK5268377.1"/>
    </source>
</evidence>
<feature type="non-terminal residue" evidence="1">
    <location>
        <position position="109"/>
    </location>
</feature>
<sequence>MTIQVASVVLDVLRGLDMNWIVNIIHPGRRPSVGILRLFLTLPETGWVDTRLRELDENSRAHFFRIQASRKNAVNRRGIWTSRGRLRISAHPGSLESPGISAQNPLWSK</sequence>
<keyword evidence="2" id="KW-1185">Reference proteome</keyword>
<evidence type="ECO:0000313" key="2">
    <source>
        <dbReference type="Proteomes" id="UP001295794"/>
    </source>
</evidence>
<gene>
    <name evidence="1" type="ORF">MYCIT1_LOCUS11560</name>
</gene>
<accession>A0AAD2JY68</accession>
<organism evidence="1 2">
    <name type="scientific">Mycena citricolor</name>
    <dbReference type="NCBI Taxonomy" id="2018698"/>
    <lineage>
        <taxon>Eukaryota</taxon>
        <taxon>Fungi</taxon>
        <taxon>Dikarya</taxon>
        <taxon>Basidiomycota</taxon>
        <taxon>Agaricomycotina</taxon>
        <taxon>Agaricomycetes</taxon>
        <taxon>Agaricomycetidae</taxon>
        <taxon>Agaricales</taxon>
        <taxon>Marasmiineae</taxon>
        <taxon>Mycenaceae</taxon>
        <taxon>Mycena</taxon>
    </lineage>
</organism>
<comment type="caution">
    <text evidence="1">The sequence shown here is derived from an EMBL/GenBank/DDBJ whole genome shotgun (WGS) entry which is preliminary data.</text>
</comment>
<name>A0AAD2JY68_9AGAR</name>
<reference evidence="1" key="1">
    <citation type="submission" date="2023-11" db="EMBL/GenBank/DDBJ databases">
        <authorList>
            <person name="De Vega J J."/>
            <person name="De Vega J J."/>
        </authorList>
    </citation>
    <scope>NUCLEOTIDE SEQUENCE</scope>
</reference>
<dbReference type="AlphaFoldDB" id="A0AAD2JY68"/>
<dbReference type="Proteomes" id="UP001295794">
    <property type="component" value="Unassembled WGS sequence"/>
</dbReference>
<dbReference type="EMBL" id="CAVNYO010000138">
    <property type="protein sequence ID" value="CAK5268377.1"/>
    <property type="molecule type" value="Genomic_DNA"/>
</dbReference>
<protein>
    <submittedName>
        <fullName evidence="1">Uncharacterized protein</fullName>
    </submittedName>
</protein>
<proteinExistence type="predicted"/>